<evidence type="ECO:0000313" key="3">
    <source>
        <dbReference type="Proteomes" id="UP000053797"/>
    </source>
</evidence>
<dbReference type="Proteomes" id="UP000053797">
    <property type="component" value="Unassembled WGS sequence"/>
</dbReference>
<evidence type="ECO:0008006" key="4">
    <source>
        <dbReference type="Google" id="ProtNLM"/>
    </source>
</evidence>
<dbReference type="RefSeq" id="WP_058264630.1">
    <property type="nucleotide sequence ID" value="NZ_FMYN01000001.1"/>
</dbReference>
<feature type="signal peptide" evidence="1">
    <location>
        <begin position="1"/>
        <end position="24"/>
    </location>
</feature>
<dbReference type="OrthoDB" id="2352383at2"/>
<organism evidence="2 3">
    <name type="scientific">Exiguobacterium indicum</name>
    <dbReference type="NCBI Taxonomy" id="296995"/>
    <lineage>
        <taxon>Bacteria</taxon>
        <taxon>Bacillati</taxon>
        <taxon>Bacillota</taxon>
        <taxon>Bacilli</taxon>
        <taxon>Bacillales</taxon>
        <taxon>Bacillales Family XII. Incertae Sedis</taxon>
        <taxon>Exiguobacterium</taxon>
    </lineage>
</organism>
<gene>
    <name evidence="2" type="ORF">AS033_01320</name>
</gene>
<reference evidence="2 3" key="1">
    <citation type="journal article" date="2015" name="Int. J. Syst. Evol. Microbiol.">
        <title>Exiguobacterium enclense sp. nov., isolated from sediment.</title>
        <authorList>
            <person name="Dastager S.G."/>
            <person name="Mawlankar R."/>
            <person name="Sonalkar V.V."/>
            <person name="Thorat M.N."/>
            <person name="Mual P."/>
            <person name="Verma A."/>
            <person name="Krishnamurthi S."/>
            <person name="Tang S.K."/>
            <person name="Li W.J."/>
        </authorList>
    </citation>
    <scope>NUCLEOTIDE SEQUENCE [LARGE SCALE GENOMIC DNA]</scope>
    <source>
        <strain evidence="2 3">NIO-1109</strain>
    </source>
</reference>
<comment type="caution">
    <text evidence="2">The sequence shown here is derived from an EMBL/GenBank/DDBJ whole genome shotgun (WGS) entry which is preliminary data.</text>
</comment>
<dbReference type="EMBL" id="LNQL01000001">
    <property type="protein sequence ID" value="KSU50040.1"/>
    <property type="molecule type" value="Genomic_DNA"/>
</dbReference>
<dbReference type="AlphaFoldDB" id="A0A0V8GIF0"/>
<sequence length="169" mass="18643">MKQVLGIILTAALTVSIVSGTSYNQSVEATKQTDVKWLQEIQTQAKQAHSLDGKVVLEKTTLAQVHKAYKGEKSSNWCQSGNGLASANRALHYCSTYGVKDAKAKVSAIVYDPKQVKRTVTVKEVKQAYPTAKLDKTFNVMTVSSKQVNIYLNLNSDRTQVMSILVKYN</sequence>
<protein>
    <recommendedName>
        <fullName evidence="4">DUF4309 domain-containing protein</fullName>
    </recommendedName>
</protein>
<evidence type="ECO:0000256" key="1">
    <source>
        <dbReference type="SAM" id="SignalP"/>
    </source>
</evidence>
<evidence type="ECO:0000313" key="2">
    <source>
        <dbReference type="EMBL" id="KSU50040.1"/>
    </source>
</evidence>
<keyword evidence="1" id="KW-0732">Signal</keyword>
<feature type="chain" id="PRO_5039715523" description="DUF4309 domain-containing protein" evidence="1">
    <location>
        <begin position="25"/>
        <end position="169"/>
    </location>
</feature>
<name>A0A0V8GIF0_9BACL</name>
<accession>A0A0V8GIF0</accession>
<proteinExistence type="predicted"/>